<dbReference type="GO" id="GO:0036503">
    <property type="term" value="P:ERAD pathway"/>
    <property type="evidence" value="ECO:0007669"/>
    <property type="project" value="TreeGrafter"/>
</dbReference>
<organism evidence="4 5">
    <name type="scientific">Lithospermum erythrorhizon</name>
    <name type="common">Purple gromwell</name>
    <name type="synonym">Lithospermum officinale var. erythrorhizon</name>
    <dbReference type="NCBI Taxonomy" id="34254"/>
    <lineage>
        <taxon>Eukaryota</taxon>
        <taxon>Viridiplantae</taxon>
        <taxon>Streptophyta</taxon>
        <taxon>Embryophyta</taxon>
        <taxon>Tracheophyta</taxon>
        <taxon>Spermatophyta</taxon>
        <taxon>Magnoliopsida</taxon>
        <taxon>eudicotyledons</taxon>
        <taxon>Gunneridae</taxon>
        <taxon>Pentapetalae</taxon>
        <taxon>asterids</taxon>
        <taxon>lamiids</taxon>
        <taxon>Boraginales</taxon>
        <taxon>Boraginaceae</taxon>
        <taxon>Boraginoideae</taxon>
        <taxon>Lithospermeae</taxon>
        <taxon>Lithospermum</taxon>
    </lineage>
</organism>
<dbReference type="GO" id="GO:0043130">
    <property type="term" value="F:ubiquitin binding"/>
    <property type="evidence" value="ECO:0007669"/>
    <property type="project" value="TreeGrafter"/>
</dbReference>
<dbReference type="CDD" id="cd01767">
    <property type="entry name" value="UBX"/>
    <property type="match status" value="1"/>
</dbReference>
<dbReference type="InterPro" id="IPR049483">
    <property type="entry name" value="FAF1_2-like_UAS"/>
</dbReference>
<evidence type="ECO:0000313" key="5">
    <source>
        <dbReference type="Proteomes" id="UP001454036"/>
    </source>
</evidence>
<keyword evidence="1" id="KW-0833">Ubl conjugation pathway</keyword>
<feature type="domain" description="UBX" evidence="3">
    <location>
        <begin position="320"/>
        <end position="398"/>
    </location>
</feature>
<gene>
    <name evidence="4" type="ORF">LIER_28378</name>
</gene>
<dbReference type="Pfam" id="PF00789">
    <property type="entry name" value="UBX"/>
    <property type="match status" value="1"/>
</dbReference>
<keyword evidence="5" id="KW-1185">Reference proteome</keyword>
<dbReference type="InterPro" id="IPR050730">
    <property type="entry name" value="UBX_domain-protein"/>
</dbReference>
<dbReference type="Gene3D" id="3.40.30.10">
    <property type="entry name" value="Glutaredoxin"/>
    <property type="match status" value="1"/>
</dbReference>
<name>A0AAV3RIE9_LITER</name>
<dbReference type="GO" id="GO:0005783">
    <property type="term" value="C:endoplasmic reticulum"/>
    <property type="evidence" value="ECO:0007669"/>
    <property type="project" value="TreeGrafter"/>
</dbReference>
<dbReference type="PANTHER" id="PTHR23322">
    <property type="entry name" value="FAS-ASSOCIATED PROTEIN"/>
    <property type="match status" value="1"/>
</dbReference>
<dbReference type="Pfam" id="PF21021">
    <property type="entry name" value="FAF1"/>
    <property type="match status" value="1"/>
</dbReference>
<dbReference type="Gene3D" id="3.10.20.90">
    <property type="entry name" value="Phosphatidylinositol 3-kinase Catalytic Subunit, Chain A, domain 1"/>
    <property type="match status" value="1"/>
</dbReference>
<reference evidence="4 5" key="1">
    <citation type="submission" date="2024-01" db="EMBL/GenBank/DDBJ databases">
        <title>The complete chloroplast genome sequence of Lithospermum erythrorhizon: insights into the phylogenetic relationship among Boraginaceae species and the maternal lineages of purple gromwells.</title>
        <authorList>
            <person name="Okada T."/>
            <person name="Watanabe K."/>
        </authorList>
    </citation>
    <scope>NUCLEOTIDE SEQUENCE [LARGE SCALE GENOMIC DNA]</scope>
</reference>
<dbReference type="SUPFAM" id="SSF54236">
    <property type="entry name" value="Ubiquitin-like"/>
    <property type="match status" value="1"/>
</dbReference>
<dbReference type="SUPFAM" id="SSF52833">
    <property type="entry name" value="Thioredoxin-like"/>
    <property type="match status" value="1"/>
</dbReference>
<dbReference type="InterPro" id="IPR001012">
    <property type="entry name" value="UBX_dom"/>
</dbReference>
<dbReference type="InterPro" id="IPR029071">
    <property type="entry name" value="Ubiquitin-like_domsf"/>
</dbReference>
<dbReference type="EMBL" id="BAABME010009422">
    <property type="protein sequence ID" value="GAA0175141.1"/>
    <property type="molecule type" value="Genomic_DNA"/>
</dbReference>
<dbReference type="InterPro" id="IPR036249">
    <property type="entry name" value="Thioredoxin-like_sf"/>
</dbReference>
<feature type="compositionally biased region" description="Polar residues" evidence="2">
    <location>
        <begin position="284"/>
        <end position="297"/>
    </location>
</feature>
<dbReference type="PROSITE" id="PS50033">
    <property type="entry name" value="UBX"/>
    <property type="match status" value="1"/>
</dbReference>
<sequence length="401" mass="45567">MRRSAREIGEASSNRIVRRMINLPRNILGGFSRMVYQGIDLMGIGGRRNHNHPIQISPLNHAPNMHQQEPINFPFQEYSLEPHKTPETWAFLENFEHHFGSMHPFFYACSFREALKIAQDDHKFLFVYLHSPEHPFTPFFCSGTLCSDLVVQFLDANFVSWGALANGGEGLQLASTDFRAQSFPFCALVAPVSGDSMVVLRQMECPVSPAELVEILQRTLEEQGAAFGSERTMDAEKRRMDSRLKEEQDVAYMTSLTRDQENEKRKNLAEEVTVLDNVANVSSRANHVKPNSSPLNQKTKEKDAKTDVKIQQIVHAAETKDVPTTQILIRFPNGERKEQTFLCTDEVQEIYRYINSLGLLGKTNYKLVSNFPKKVYGIEQMGMSLKDASLHPKASLFIELL</sequence>
<dbReference type="Proteomes" id="UP001454036">
    <property type="component" value="Unassembled WGS sequence"/>
</dbReference>
<dbReference type="SMART" id="SM00594">
    <property type="entry name" value="UAS"/>
    <property type="match status" value="1"/>
</dbReference>
<proteinExistence type="predicted"/>
<dbReference type="PANTHER" id="PTHR23322:SF71">
    <property type="entry name" value="UBIQUITIN-ASSOCIATED (UBA) PROTEIN-RELATED"/>
    <property type="match status" value="1"/>
</dbReference>
<dbReference type="InterPro" id="IPR006577">
    <property type="entry name" value="UAS"/>
</dbReference>
<evidence type="ECO:0000256" key="1">
    <source>
        <dbReference type="ARBA" id="ARBA00022786"/>
    </source>
</evidence>
<comment type="caution">
    <text evidence="4">The sequence shown here is derived from an EMBL/GenBank/DDBJ whole genome shotgun (WGS) entry which is preliminary data.</text>
</comment>
<dbReference type="SMART" id="SM00166">
    <property type="entry name" value="UBX"/>
    <property type="match status" value="1"/>
</dbReference>
<evidence type="ECO:0000256" key="2">
    <source>
        <dbReference type="SAM" id="MobiDB-lite"/>
    </source>
</evidence>
<dbReference type="AlphaFoldDB" id="A0AAV3RIE9"/>
<protein>
    <submittedName>
        <fullName evidence="4">Scaffold/adaptor protein</fullName>
    </submittedName>
</protein>
<accession>A0AAV3RIE9</accession>
<evidence type="ECO:0000313" key="4">
    <source>
        <dbReference type="EMBL" id="GAA0175141.1"/>
    </source>
</evidence>
<evidence type="ECO:0000259" key="3">
    <source>
        <dbReference type="PROSITE" id="PS50033"/>
    </source>
</evidence>
<feature type="region of interest" description="Disordered" evidence="2">
    <location>
        <begin position="284"/>
        <end position="304"/>
    </location>
</feature>